<accession>A0A7W7IDC3</accession>
<reference evidence="4 5" key="3">
    <citation type="submission" date="2020-08" db="EMBL/GenBank/DDBJ databases">
        <title>Sequencing the genomes of 1000 actinobacteria strains.</title>
        <authorList>
            <person name="Klenk H.-P."/>
        </authorList>
    </citation>
    <scope>NUCLEOTIDE SEQUENCE [LARGE SCALE GENOMIC DNA]</scope>
    <source>
        <strain evidence="4 5">DSM 44772</strain>
    </source>
</reference>
<evidence type="ECO:0000313" key="3">
    <source>
        <dbReference type="EMBL" id="GAA0560709.1"/>
    </source>
</evidence>
<dbReference type="EC" id="1.14.13.-" evidence="4"/>
<dbReference type="GO" id="GO:0016491">
    <property type="term" value="F:oxidoreductase activity"/>
    <property type="evidence" value="ECO:0007669"/>
    <property type="project" value="UniProtKB-KW"/>
</dbReference>
<keyword evidence="1" id="KW-0472">Membrane</keyword>
<comment type="caution">
    <text evidence="4">The sequence shown here is derived from an EMBL/GenBank/DDBJ whole genome shotgun (WGS) entry which is preliminary data.</text>
</comment>
<keyword evidence="6" id="KW-1185">Reference proteome</keyword>
<proteinExistence type="predicted"/>
<keyword evidence="1" id="KW-1133">Transmembrane helix</keyword>
<sequence length="260" mass="28843">MTVPKLSELGSDLLVTTRPRRVLTLSLPYAAVVLFVAVWLAGWWWLTPVVAFGIFVAVVTATHDVVHRSLGLGRRATEWALFLLGAVLLESGHAYRATHLQHHRTFPSDEDPEGHPANLSALGAILYGPVFLVRLWCWAFRRSGAGQRVWLLAEAALPIAAVGAGALLSRGLLAYAVMMIVGSWVYPLLTVHLPHRHYGDTPLTQTRTLRGRIVPALFLELTYHLEHHLYPQVPSHQLARLARRLDPVLAEAGVKPWKVI</sequence>
<protein>
    <submittedName>
        <fullName evidence="4">Beta-carotene hydroxylase</fullName>
        <ecNumber evidence="4">1.14.13.-</ecNumber>
    </submittedName>
</protein>
<feature type="transmembrane region" description="Helical" evidence="1">
    <location>
        <begin position="117"/>
        <end position="137"/>
    </location>
</feature>
<feature type="transmembrane region" description="Helical" evidence="1">
    <location>
        <begin position="79"/>
        <end position="97"/>
    </location>
</feature>
<organism evidence="4 5">
    <name type="scientific">Actinomadura livida</name>
    <dbReference type="NCBI Taxonomy" id="79909"/>
    <lineage>
        <taxon>Bacteria</taxon>
        <taxon>Bacillati</taxon>
        <taxon>Actinomycetota</taxon>
        <taxon>Actinomycetes</taxon>
        <taxon>Streptosporangiales</taxon>
        <taxon>Thermomonosporaceae</taxon>
        <taxon>Actinomadura</taxon>
    </lineage>
</organism>
<feature type="transmembrane region" description="Helical" evidence="1">
    <location>
        <begin position="172"/>
        <end position="189"/>
    </location>
</feature>
<keyword evidence="4" id="KW-0560">Oxidoreductase</keyword>
<dbReference type="RefSeq" id="WP_184883965.1">
    <property type="nucleotide sequence ID" value="NZ_BAAAHD010000021.1"/>
</dbReference>
<dbReference type="AlphaFoldDB" id="A0A7W7IDC3"/>
<gene>
    <name evidence="4" type="ORF">F4557_003393</name>
    <name evidence="3" type="ORF">GCM10009546_23630</name>
</gene>
<evidence type="ECO:0000313" key="4">
    <source>
        <dbReference type="EMBL" id="MBB4774975.1"/>
    </source>
</evidence>
<evidence type="ECO:0000313" key="6">
    <source>
        <dbReference type="Proteomes" id="UP001501427"/>
    </source>
</evidence>
<name>A0A7W7IDC3_9ACTN</name>
<keyword evidence="1" id="KW-0812">Transmembrane</keyword>
<feature type="transmembrane region" description="Helical" evidence="1">
    <location>
        <begin position="49"/>
        <end position="67"/>
    </location>
</feature>
<evidence type="ECO:0000313" key="5">
    <source>
        <dbReference type="Proteomes" id="UP000549343"/>
    </source>
</evidence>
<dbReference type="Proteomes" id="UP001501427">
    <property type="component" value="Unassembled WGS sequence"/>
</dbReference>
<evidence type="ECO:0000256" key="1">
    <source>
        <dbReference type="SAM" id="Phobius"/>
    </source>
</evidence>
<dbReference type="Pfam" id="PF00487">
    <property type="entry name" value="FA_desaturase"/>
    <property type="match status" value="1"/>
</dbReference>
<feature type="domain" description="Fatty acid desaturase" evidence="2">
    <location>
        <begin position="54"/>
        <end position="255"/>
    </location>
</feature>
<reference evidence="3" key="4">
    <citation type="submission" date="2023-12" db="EMBL/GenBank/DDBJ databases">
        <authorList>
            <person name="Sun Q."/>
            <person name="Inoue M."/>
        </authorList>
    </citation>
    <scope>NUCLEOTIDE SEQUENCE</scope>
    <source>
        <strain evidence="3">JCM 10667</strain>
    </source>
</reference>
<dbReference type="EMBL" id="BAAAHD010000021">
    <property type="protein sequence ID" value="GAA0560709.1"/>
    <property type="molecule type" value="Genomic_DNA"/>
</dbReference>
<dbReference type="Proteomes" id="UP000549343">
    <property type="component" value="Unassembled WGS sequence"/>
</dbReference>
<feature type="transmembrane region" description="Helical" evidence="1">
    <location>
        <begin position="21"/>
        <end position="43"/>
    </location>
</feature>
<dbReference type="EMBL" id="JACHMV010000001">
    <property type="protein sequence ID" value="MBB4774975.1"/>
    <property type="molecule type" value="Genomic_DNA"/>
</dbReference>
<feature type="transmembrane region" description="Helical" evidence="1">
    <location>
        <begin position="149"/>
        <end position="166"/>
    </location>
</feature>
<reference evidence="6" key="2">
    <citation type="journal article" date="2019" name="Int. J. Syst. Evol. Microbiol.">
        <title>The Global Catalogue of Microorganisms (GCM) 10K type strain sequencing project: providing services to taxonomists for standard genome sequencing and annotation.</title>
        <authorList>
            <consortium name="The Broad Institute Genomics Platform"/>
            <consortium name="The Broad Institute Genome Sequencing Center for Infectious Disease"/>
            <person name="Wu L."/>
            <person name="Ma J."/>
        </authorList>
    </citation>
    <scope>NUCLEOTIDE SEQUENCE [LARGE SCALE GENOMIC DNA]</scope>
    <source>
        <strain evidence="6">JCM 10667</strain>
    </source>
</reference>
<dbReference type="GO" id="GO:0006629">
    <property type="term" value="P:lipid metabolic process"/>
    <property type="evidence" value="ECO:0007669"/>
    <property type="project" value="InterPro"/>
</dbReference>
<evidence type="ECO:0000259" key="2">
    <source>
        <dbReference type="Pfam" id="PF00487"/>
    </source>
</evidence>
<dbReference type="InterPro" id="IPR005804">
    <property type="entry name" value="FA_desaturase_dom"/>
</dbReference>
<reference evidence="3" key="1">
    <citation type="journal article" date="2014" name="Int. J. Syst. Evol. Microbiol.">
        <title>Complete genome of a new Firmicutes species belonging to the dominant human colonic microbiota ('Ruminococcus bicirculans') reveals two chromosomes and a selective capacity to utilize plant glucans.</title>
        <authorList>
            <consortium name="NISC Comparative Sequencing Program"/>
            <person name="Wegmann U."/>
            <person name="Louis P."/>
            <person name="Goesmann A."/>
            <person name="Henrissat B."/>
            <person name="Duncan S.H."/>
            <person name="Flint H.J."/>
        </authorList>
    </citation>
    <scope>NUCLEOTIDE SEQUENCE</scope>
    <source>
        <strain evidence="3">JCM 10667</strain>
    </source>
</reference>